<dbReference type="InterPro" id="IPR024038">
    <property type="entry name" value="MYXO-CTERM"/>
</dbReference>
<keyword evidence="4" id="KW-1185">Reference proteome</keyword>
<dbReference type="OrthoDB" id="5485268at2"/>
<dbReference type="NCBIfam" id="TIGR03901">
    <property type="entry name" value="MYXO-CTERM"/>
    <property type="match status" value="1"/>
</dbReference>
<proteinExistence type="predicted"/>
<feature type="chain" id="PRO_5016447101" description="PEP-CTERM protein-sorting domain-containing protein" evidence="2">
    <location>
        <begin position="21"/>
        <end position="566"/>
    </location>
</feature>
<evidence type="ECO:0000313" key="3">
    <source>
        <dbReference type="EMBL" id="AWV89843.1"/>
    </source>
</evidence>
<evidence type="ECO:0000256" key="1">
    <source>
        <dbReference type="SAM" id="MobiDB-lite"/>
    </source>
</evidence>
<dbReference type="KEGG" id="bsed:DN745_11030"/>
<organism evidence="3 4">
    <name type="scientific">Bradymonas sediminis</name>
    <dbReference type="NCBI Taxonomy" id="1548548"/>
    <lineage>
        <taxon>Bacteria</taxon>
        <taxon>Deltaproteobacteria</taxon>
        <taxon>Bradymonadales</taxon>
        <taxon>Bradymonadaceae</taxon>
        <taxon>Bradymonas</taxon>
    </lineage>
</organism>
<feature type="compositionally biased region" description="Acidic residues" evidence="1">
    <location>
        <begin position="510"/>
        <end position="527"/>
    </location>
</feature>
<evidence type="ECO:0000313" key="4">
    <source>
        <dbReference type="Proteomes" id="UP000249799"/>
    </source>
</evidence>
<feature type="region of interest" description="Disordered" evidence="1">
    <location>
        <begin position="503"/>
        <end position="535"/>
    </location>
</feature>
<accession>A0A2Z4FLJ7</accession>
<gene>
    <name evidence="3" type="ORF">DN745_11030</name>
</gene>
<sequence>MPKPLALITAVVLASPLLFATELRADDTVLVVPTGPTMNAQVFGLNEANGEPASVDFGHYPLLDSTMGQAPIRDLKVLPDGRNLLSDVAGRGVAITDALGASEFSLDAPGARLRITSASVSAYAAPGEIARLLITDSNRSQAFVVDPRNPSGRLNWARGFALPGSRASFVDAIVLPGQKAALGITWATLGVSAIDVFSTSSGSPQTVIRRLASTTHPNQPEEFVIIPELDQLRAFMGLANGNLLVTTQYSLFEMDLEGDIKWKITLGQGAVDANGEAMTLRGEFTDATLLPSGRIALTTAQPGVWTSPHVNHRVYWLSPSALANSEIEVIARSPALEFAPYRIEPRDGHGASGSFGFMPGLDATESGPLSDLTLSREFRLNQSEFVSGDNIFASADIGNPSAAPIALSSLIILANAGACGAQTETSIALVEAVAVEIAPGEVFALRGSRTVDAAFSPGRWCARIYAQNGQGERVELGSAIEFDILEPSGNSGSTIDVEDLDFWKGSENGENPDDETPTDFPSDDDDLGCGCASASGASPERLPAAALMLLGFGGLGWVRRRRAARR</sequence>
<keyword evidence="2" id="KW-0732">Signal</keyword>
<protein>
    <recommendedName>
        <fullName evidence="5">PEP-CTERM protein-sorting domain-containing protein</fullName>
    </recommendedName>
</protein>
<dbReference type="EMBL" id="CP030032">
    <property type="protein sequence ID" value="AWV89843.1"/>
    <property type="molecule type" value="Genomic_DNA"/>
</dbReference>
<dbReference type="SUPFAM" id="SSF63829">
    <property type="entry name" value="Calcium-dependent phosphotriesterase"/>
    <property type="match status" value="1"/>
</dbReference>
<dbReference type="Proteomes" id="UP000249799">
    <property type="component" value="Chromosome"/>
</dbReference>
<dbReference type="RefSeq" id="WP_111334810.1">
    <property type="nucleotide sequence ID" value="NZ_CP030032.1"/>
</dbReference>
<evidence type="ECO:0008006" key="5">
    <source>
        <dbReference type="Google" id="ProtNLM"/>
    </source>
</evidence>
<feature type="signal peptide" evidence="2">
    <location>
        <begin position="1"/>
        <end position="20"/>
    </location>
</feature>
<evidence type="ECO:0000256" key="2">
    <source>
        <dbReference type="SAM" id="SignalP"/>
    </source>
</evidence>
<dbReference type="AlphaFoldDB" id="A0A2Z4FLJ7"/>
<name>A0A2Z4FLJ7_9DELT</name>
<reference evidence="3 4" key="1">
    <citation type="submission" date="2018-06" db="EMBL/GenBank/DDBJ databases">
        <title>Lujinxingia sediminis gen. nov. sp. nov., a new facultative anaerobic member of the class Deltaproteobacteria, and proposal of Lujinxingaceae fam. nov.</title>
        <authorList>
            <person name="Guo L.-Y."/>
            <person name="Li C.-M."/>
            <person name="Wang S."/>
            <person name="Du Z.-J."/>
        </authorList>
    </citation>
    <scope>NUCLEOTIDE SEQUENCE [LARGE SCALE GENOMIC DNA]</scope>
    <source>
        <strain evidence="3 4">FA350</strain>
    </source>
</reference>